<comment type="subcellular location">
    <subcellularLocation>
        <location evidence="1">Nucleus</location>
    </subcellularLocation>
</comment>
<gene>
    <name evidence="6" type="ORF">B0I71DRAFT_134795</name>
    <name evidence="5" type="ORF">YALI1_B04200g</name>
</gene>
<dbReference type="eggNOG" id="KOG1835">
    <property type="taxonomic scope" value="Eukaryota"/>
</dbReference>
<dbReference type="GO" id="GO:0017056">
    <property type="term" value="F:structural constituent of nuclear pore"/>
    <property type="evidence" value="ECO:0007669"/>
    <property type="project" value="TreeGrafter"/>
</dbReference>
<dbReference type="EMBL" id="CP017554">
    <property type="protein sequence ID" value="AOW01136.1"/>
    <property type="molecule type" value="Genomic_DNA"/>
</dbReference>
<proteinExistence type="inferred from homology"/>
<dbReference type="KEGG" id="yli:2907254"/>
<dbReference type="VEuPathDB" id="FungiDB:YALI1_B04200g"/>
<dbReference type="PANTHER" id="PTHR31344:SF0">
    <property type="entry name" value="NUCLEAR PORE COMPLEX PROTEIN NUP205"/>
    <property type="match status" value="1"/>
</dbReference>
<dbReference type="InterPro" id="IPR016024">
    <property type="entry name" value="ARM-type_fold"/>
</dbReference>
<name>A0A1D8N676_YARLL</name>
<evidence type="ECO:0000313" key="7">
    <source>
        <dbReference type="Proteomes" id="UP000182444"/>
    </source>
</evidence>
<dbReference type="SUPFAM" id="SSF48371">
    <property type="entry name" value="ARM repeat"/>
    <property type="match status" value="1"/>
</dbReference>
<keyword evidence="3" id="KW-0813">Transport</keyword>
<evidence type="ECO:0000256" key="1">
    <source>
        <dbReference type="ARBA" id="ARBA00004123"/>
    </source>
</evidence>
<dbReference type="InterPro" id="IPR021827">
    <property type="entry name" value="Nup186/Nup192/Nup205"/>
</dbReference>
<sequence length="1653" mass="186327">MLTWSLELFDRLRDTMQTLSKELHDDDVDANNLRKMLNEVSYLKDDFKMSLDNPKQSASDRETIQKGKYTFGDDERQLSPEFIEGTLLIADELQLNEAAAAELVEYAISSRQGSDMSLSEAAIYAYYTRRQRILDTVRFLYFWIHEEKDKPELISELKKIAAVIGPHKEVFDKCVDNMSKDVNALKDLDEKEKQGVFLGRNQDPKFEATLKLRRDFILQEHEDLGQTITVLILSEKLDFDSIKKLITAASSLRAYNTLLLHHVPALLSVFGLIEADNIQRLSVGDTLKLRSDLFSKSIEWGIPTFQRFIQLAFLAGLAALARSDEGLSSQVNFTRDILDVCREAIDEGALEFGYALATDTAAFNVRNVFYDMRPALQQRVPEFKFLRRLSADFEVLWTRQMQWFISTFISHLPDLLKQMKQSEEDTFLANEAVSDPDLQLQDDVGRDLERFYMMVSNLYDGHPDAALDYWVDGESDLYGFVDWASHFADSPLMAATATNMLASLSTGPECASNAHRFLAAELPKTRNPRLTWHQVLDAFDFYVDALSPQVPERGTTTMPNALVQVAAPVLDRQATMMIEAYMHLVSQVLAYSPEAREYLFEAGLVDRVFGLLTVETGVTGIVLEALSGLAVDAPLEVKRLLWTRLDAWAFQSVYYTADGRILNNNLSPRERLQGLITDLQSAVGFSKLVERLMYPVVDIGGDPIVPALPFPFELGANYRFPGVWVYVNYMLEDILYYSSVAQLEESQKMILQITCFNFAKSCLRLFNPDTIRLAAAAGVSLDKIMDNDLTFKQYLIAHPCPLAMALIFNEKLYTIILGLCETSADMSSNLARYEIERTACALAIVDLVFSMEENFIDNMLPVLQEMSKKNDQIISNMSVHSFEEAILFRMTVIPHLAHHMASANAGIAATSFSILSRVSQSSLFNDNDGRIATSLEPQNRLLRAFKTYSDAQKIKSGIVEQLERPFDDYEHEHHKATGLELKLSILQFISSNLGRDSADATVAHFLLGFAINGDGSLAADNGTYGVANRNSVFGVILSQLTQSVANIDPCNVFLDSAEFAAECAKVVMHLCRNQNSAAITLRILRDFGFFAQILAEEPVTDRQTLWNGQVLDMKKHFIMSPAPAAFSSFFHHRTALFEYFSMEVHASAVKGSLSVVKRYLDSLVTLDKKPQWHYAASQISTTALSFLDVLEFQWDTRISTQPDFGLFSSINREYVDKTFGKDKLIDIYGLLTKLYQLRAYELTKTGFVTEDEIPMLDAQMDELLEFEMGVRASGRMRQRQLDFLNSWCQLVLILLNDCEMNAPDRSVFILEALQKIVPKLGYYASSDSDFAEVLASLLCSLFEMYRRDIEAMNSSAGRDRSHALFRACIGAIRTPVSTPTLRSDLYIICHKYLESAASNPSLLKQNYQVVRTSGDKLLETVCSDAISGTTHQRTLALMFLESLASLCTRTESPFVLDCLVRYNLLLLLVRSLKTTDQLIHSTSEQLPLDKIMSEVTAFRAVMFFLLEIAQTRTGAFQVVQCGIFQTLHECLFLNTDPDVGIQLATKEAKKDKTVDPVELYYQILTPVLRLLTAIVLSMGSENHVTIERVGTILRDRRHLVVALFKKDVLNKSQYKEDDLEKKSGKKKPLIGTDSLVDAAKLLTVLVTLTDAFK</sequence>
<evidence type="ECO:0000313" key="8">
    <source>
        <dbReference type="Proteomes" id="UP000256601"/>
    </source>
</evidence>
<dbReference type="Proteomes" id="UP000256601">
    <property type="component" value="Unassembled WGS sequence"/>
</dbReference>
<evidence type="ECO:0000256" key="4">
    <source>
        <dbReference type="ARBA" id="ARBA00023242"/>
    </source>
</evidence>
<evidence type="ECO:0000313" key="6">
    <source>
        <dbReference type="EMBL" id="RDW24127.1"/>
    </source>
</evidence>
<dbReference type="PANTHER" id="PTHR31344">
    <property type="entry name" value="NUCLEAR PORE COMPLEX PROTEIN NUP205"/>
    <property type="match status" value="1"/>
</dbReference>
<evidence type="ECO:0000256" key="2">
    <source>
        <dbReference type="ARBA" id="ARBA00005892"/>
    </source>
</evidence>
<dbReference type="OMA" id="WSQMFAE"/>
<keyword evidence="4" id="KW-0539">Nucleus</keyword>
<evidence type="ECO:0000256" key="3">
    <source>
        <dbReference type="ARBA" id="ARBA00022448"/>
    </source>
</evidence>
<organism evidence="5 7">
    <name type="scientific">Yarrowia lipolytica</name>
    <name type="common">Candida lipolytica</name>
    <dbReference type="NCBI Taxonomy" id="4952"/>
    <lineage>
        <taxon>Eukaryota</taxon>
        <taxon>Fungi</taxon>
        <taxon>Dikarya</taxon>
        <taxon>Ascomycota</taxon>
        <taxon>Saccharomycotina</taxon>
        <taxon>Dipodascomycetes</taxon>
        <taxon>Dipodascales</taxon>
        <taxon>Dipodascales incertae sedis</taxon>
        <taxon>Yarrowia</taxon>
    </lineage>
</organism>
<protein>
    <submittedName>
        <fullName evidence="6">Nucleoporin Nup186/Nup192/Nup205</fullName>
    </submittedName>
</protein>
<dbReference type="Proteomes" id="UP000182444">
    <property type="component" value="Chromosome 1B"/>
</dbReference>
<dbReference type="GeneID" id="2907254"/>
<dbReference type="GO" id="GO:0044611">
    <property type="term" value="C:nuclear pore inner ring"/>
    <property type="evidence" value="ECO:0007669"/>
    <property type="project" value="TreeGrafter"/>
</dbReference>
<evidence type="ECO:0000313" key="5">
    <source>
        <dbReference type="EMBL" id="AOW01136.1"/>
    </source>
</evidence>
<dbReference type="EMBL" id="KZ859048">
    <property type="protein sequence ID" value="RDW24127.1"/>
    <property type="molecule type" value="Genomic_DNA"/>
</dbReference>
<dbReference type="VEuPathDB" id="FungiDB:YALI0_B02750g"/>
<dbReference type="Pfam" id="PF11894">
    <property type="entry name" value="Nup192"/>
    <property type="match status" value="1"/>
</dbReference>
<accession>A0A1D8N676</accession>
<reference evidence="6 8" key="2">
    <citation type="submission" date="2018-07" db="EMBL/GenBank/DDBJ databases">
        <title>Draft Genome Assemblies for Five Robust Yarrowia lipolytica Strains Exhibiting High Lipid Production and Pentose Sugar Utilization and Sugar Alcohol Secretion from Undetoxified Lignocellulosic Biomass Hydrolysates.</title>
        <authorList>
            <consortium name="DOE Joint Genome Institute"/>
            <person name="Walker C."/>
            <person name="Ryu S."/>
            <person name="Na H."/>
            <person name="Zane M."/>
            <person name="LaButti K."/>
            <person name="Lipzen A."/>
            <person name="Haridas S."/>
            <person name="Barry K."/>
            <person name="Grigoriev I.V."/>
            <person name="Quarterman J."/>
            <person name="Slininger P."/>
            <person name="Dien B."/>
            <person name="Trinh C.T."/>
        </authorList>
    </citation>
    <scope>NUCLEOTIDE SEQUENCE [LARGE SCALE GENOMIC DNA]</scope>
    <source>
        <strain evidence="6 8">YB392</strain>
    </source>
</reference>
<dbReference type="GO" id="GO:0006999">
    <property type="term" value="P:nuclear pore organization"/>
    <property type="evidence" value="ECO:0007669"/>
    <property type="project" value="TreeGrafter"/>
</dbReference>
<reference evidence="5 7" key="1">
    <citation type="journal article" date="2016" name="PLoS ONE">
        <title>Sequence Assembly of Yarrowia lipolytica Strain W29/CLIB89 Shows Transposable Element Diversity.</title>
        <authorList>
            <person name="Magnan C."/>
            <person name="Yu J."/>
            <person name="Chang I."/>
            <person name="Jahn E."/>
            <person name="Kanomata Y."/>
            <person name="Wu J."/>
            <person name="Zeller M."/>
            <person name="Oakes M."/>
            <person name="Baldi P."/>
            <person name="Sandmeyer S."/>
        </authorList>
    </citation>
    <scope>NUCLEOTIDE SEQUENCE [LARGE SCALE GENOMIC DNA]</scope>
    <source>
        <strain evidence="5">CLIB89</strain>
        <strain evidence="7">CLIB89(W29)</strain>
    </source>
</reference>
<comment type="similarity">
    <text evidence="2">Belongs to the NUP186/NUP192/NUP205 family.</text>
</comment>